<evidence type="ECO:0000256" key="2">
    <source>
        <dbReference type="RuleBase" id="RU361125"/>
    </source>
</evidence>
<evidence type="ECO:0000259" key="3">
    <source>
        <dbReference type="Pfam" id="PF00646"/>
    </source>
</evidence>
<dbReference type="PANTHER" id="PTHR16517">
    <property type="entry name" value="TUBBY-RELATED"/>
    <property type="match status" value="1"/>
</dbReference>
<organism evidence="5 6">
    <name type="scientific">Adiantum capillus-veneris</name>
    <name type="common">Maidenhair fern</name>
    <dbReference type="NCBI Taxonomy" id="13818"/>
    <lineage>
        <taxon>Eukaryota</taxon>
        <taxon>Viridiplantae</taxon>
        <taxon>Streptophyta</taxon>
        <taxon>Embryophyta</taxon>
        <taxon>Tracheophyta</taxon>
        <taxon>Polypodiopsida</taxon>
        <taxon>Polypodiidae</taxon>
        <taxon>Polypodiales</taxon>
        <taxon>Pteridineae</taxon>
        <taxon>Pteridaceae</taxon>
        <taxon>Vittarioideae</taxon>
        <taxon>Adiantum</taxon>
    </lineage>
</organism>
<dbReference type="PRINTS" id="PR01573">
    <property type="entry name" value="SUPERTUBBY"/>
</dbReference>
<dbReference type="PROSITE" id="PS01201">
    <property type="entry name" value="TUB_2"/>
    <property type="match status" value="1"/>
</dbReference>
<evidence type="ECO:0000259" key="4">
    <source>
        <dbReference type="Pfam" id="PF01167"/>
    </source>
</evidence>
<dbReference type="Gene3D" id="3.20.90.10">
    <property type="entry name" value="Tubby Protein, Chain A"/>
    <property type="match status" value="1"/>
</dbReference>
<dbReference type="Proteomes" id="UP000886520">
    <property type="component" value="Chromosome 3"/>
</dbReference>
<dbReference type="PROSITE" id="PS01200">
    <property type="entry name" value="TUB_1"/>
    <property type="match status" value="1"/>
</dbReference>
<comment type="caution">
    <text evidence="5">The sequence shown here is derived from an EMBL/GenBank/DDBJ whole genome shotgun (WGS) entry which is preliminary data.</text>
</comment>
<name>A0A9D4VBW1_ADICA</name>
<protein>
    <recommendedName>
        <fullName evidence="2">Tubby-like F-box protein</fullName>
    </recommendedName>
</protein>
<dbReference type="InterPro" id="IPR000007">
    <property type="entry name" value="Tubby_C"/>
</dbReference>
<evidence type="ECO:0000313" key="5">
    <source>
        <dbReference type="EMBL" id="KAI5083372.1"/>
    </source>
</evidence>
<dbReference type="InterPro" id="IPR001810">
    <property type="entry name" value="F-box_dom"/>
</dbReference>
<gene>
    <name evidence="5" type="ORF">GOP47_0003115</name>
</gene>
<dbReference type="InterPro" id="IPR036047">
    <property type="entry name" value="F-box-like_dom_sf"/>
</dbReference>
<dbReference type="Pfam" id="PF00646">
    <property type="entry name" value="F-box"/>
    <property type="match status" value="1"/>
</dbReference>
<sequence>MPFKSLIKEFQDLKDGLGSISRRSFDIKFPIYHHRSRSMSSVLDETQARIAKNVDVSDQSCWANMPPELLRDVLQRVEASESTWPSRKHFVACACVCRNWRNIAKELARPPEHSKKLTFPISVKQPGPRDTTIQCFIKRDSSNSTYHLYLGLTTTLVESGKFLLAARKVRRATSADYIISLNPDDMSRGSNTYVGKLRSNFLGTKFTVYDSQPPHSGAVASFNKAGRRVGSKQVSPRLPAGSYNVAHVAYELNVLGTRGPRRMHCIMHSIPASAIEPGVLPPPLTTDAEGLLKNVMSKDGPLILKNKAPRWHEQLQCWCLNFRGRVTVASVKNFQLVAATAEPAQPSSQSDYDKVLLQFGKVGKDMFTMDYRYPLSAFQAFAICLSSFDTKLACE</sequence>
<dbReference type="Gene3D" id="1.20.1280.50">
    <property type="match status" value="1"/>
</dbReference>
<dbReference type="Pfam" id="PF01167">
    <property type="entry name" value="Tub"/>
    <property type="match status" value="1"/>
</dbReference>
<proteinExistence type="inferred from homology"/>
<evidence type="ECO:0000313" key="6">
    <source>
        <dbReference type="Proteomes" id="UP000886520"/>
    </source>
</evidence>
<keyword evidence="6" id="KW-1185">Reference proteome</keyword>
<dbReference type="OrthoDB" id="8775810at2759"/>
<feature type="domain" description="F-box" evidence="3">
    <location>
        <begin position="62"/>
        <end position="106"/>
    </location>
</feature>
<dbReference type="PANTHER" id="PTHR16517:SF104">
    <property type="entry name" value="TUBBY-LIKE F-BOX PROTEIN 6"/>
    <property type="match status" value="1"/>
</dbReference>
<feature type="domain" description="Tubby C-terminal" evidence="4">
    <location>
        <begin position="123"/>
        <end position="390"/>
    </location>
</feature>
<reference evidence="5" key="1">
    <citation type="submission" date="2021-01" db="EMBL/GenBank/DDBJ databases">
        <title>Adiantum capillus-veneris genome.</title>
        <authorList>
            <person name="Fang Y."/>
            <person name="Liao Q."/>
        </authorList>
    </citation>
    <scope>NUCLEOTIDE SEQUENCE</scope>
    <source>
        <strain evidence="5">H3</strain>
        <tissue evidence="5">Leaf</tissue>
    </source>
</reference>
<accession>A0A9D4VBW1</accession>
<comment type="similarity">
    <text evidence="1 2">Belongs to the TUB family.</text>
</comment>
<dbReference type="InterPro" id="IPR025659">
    <property type="entry name" value="Tubby-like_C"/>
</dbReference>
<dbReference type="CDD" id="cd22153">
    <property type="entry name" value="F-box_AtTLP-like"/>
    <property type="match status" value="1"/>
</dbReference>
<dbReference type="SUPFAM" id="SSF54518">
    <property type="entry name" value="Tubby C-terminal domain-like"/>
    <property type="match status" value="1"/>
</dbReference>
<dbReference type="AlphaFoldDB" id="A0A9D4VBW1"/>
<evidence type="ECO:0000256" key="1">
    <source>
        <dbReference type="ARBA" id="ARBA00007129"/>
    </source>
</evidence>
<dbReference type="InterPro" id="IPR018066">
    <property type="entry name" value="Tubby_C_CS"/>
</dbReference>
<dbReference type="EMBL" id="JABFUD020000002">
    <property type="protein sequence ID" value="KAI5083372.1"/>
    <property type="molecule type" value="Genomic_DNA"/>
</dbReference>
<dbReference type="SUPFAM" id="SSF81383">
    <property type="entry name" value="F-box domain"/>
    <property type="match status" value="1"/>
</dbReference>